<dbReference type="Proteomes" id="UP000323565">
    <property type="component" value="Chromosome"/>
</dbReference>
<comment type="subcellular location">
    <subcellularLocation>
        <location evidence="1">Cell membrane</location>
        <topology evidence="1">Multi-pass membrane protein</topology>
    </subcellularLocation>
</comment>
<feature type="transmembrane region" description="Helical" evidence="5">
    <location>
        <begin position="105"/>
        <end position="126"/>
    </location>
</feature>
<keyword evidence="3 5" id="KW-1133">Transmembrane helix</keyword>
<dbReference type="PANTHER" id="PTHR23542:SF1">
    <property type="entry name" value="MAJOR FACILITATOR SUPERFAMILY (MFS) PROFILE DOMAIN-CONTAINING PROTEIN"/>
    <property type="match status" value="1"/>
</dbReference>
<proteinExistence type="predicted"/>
<dbReference type="InterPro" id="IPR036259">
    <property type="entry name" value="MFS_trans_sf"/>
</dbReference>
<feature type="transmembrane region" description="Helical" evidence="5">
    <location>
        <begin position="251"/>
        <end position="270"/>
    </location>
</feature>
<keyword evidence="4 5" id="KW-0472">Membrane</keyword>
<keyword evidence="2 5" id="KW-0812">Transmembrane</keyword>
<feature type="transmembrane region" description="Helical" evidence="5">
    <location>
        <begin position="334"/>
        <end position="356"/>
    </location>
</feature>
<sequence length="403" mass="41814">MAATRYGRVLANPHTRLLLLLGFAVRVPMFGVAVILTLHVVETLHRTWSAAGLVAAVSTLAVAVSGPWRGKLLDRLGLRRVVGLSIVLTALCWTIAPFVGYVPLLMLAGVAGLFAVPVFTIVRQGVIAATSDEDRRTALAVDGIVVEFAFMVGPILAIALATAFDTRWVIFGLEMVSAAASCLLWLADPPIRSAIAEEDATDAVLPRRAWLTPRFLVVCFVAFAAVLVLSGSDVSFVAAAKHFSQPEHLGLVLAASGLGSVIGGLTYGALPKAPPLFFLLFALAAATVPIGLASSMLTLALGAFLAGMFCAPTMTASVDAVARVVPERVRGEAMGWHGSFLTTGGALGGPIAGWAIDRHGFAGGFAAVGGLGALICVAGVLIVSGRRAQRSRSARRASAWVGE</sequence>
<feature type="transmembrane region" description="Helical" evidence="5">
    <location>
        <begin position="277"/>
        <end position="297"/>
    </location>
</feature>
<gene>
    <name evidence="7" type="ORF">FV141_07860</name>
</gene>
<dbReference type="PROSITE" id="PS50850">
    <property type="entry name" value="MFS"/>
    <property type="match status" value="1"/>
</dbReference>
<organism evidence="7 8">
    <name type="scientific">Dermacoccus abyssi</name>
    <dbReference type="NCBI Taxonomy" id="322596"/>
    <lineage>
        <taxon>Bacteria</taxon>
        <taxon>Bacillati</taxon>
        <taxon>Actinomycetota</taxon>
        <taxon>Actinomycetes</taxon>
        <taxon>Micrococcales</taxon>
        <taxon>Dermacoccaceae</taxon>
        <taxon>Dermacoccus</taxon>
    </lineage>
</organism>
<evidence type="ECO:0000256" key="1">
    <source>
        <dbReference type="ARBA" id="ARBA00004651"/>
    </source>
</evidence>
<evidence type="ECO:0000256" key="5">
    <source>
        <dbReference type="SAM" id="Phobius"/>
    </source>
</evidence>
<feature type="domain" description="Major facilitator superfamily (MFS) profile" evidence="6">
    <location>
        <begin position="15"/>
        <end position="387"/>
    </location>
</feature>
<name>A0ABX5Z9Z2_9MICO</name>
<reference evidence="7 8" key="1">
    <citation type="submission" date="2019-08" db="EMBL/GenBank/DDBJ databases">
        <title>Dermacoccus abyssi strain HZAU 226, whole genome Nanopore sequencing project.</title>
        <authorList>
            <person name="Guo A."/>
            <person name="Zhang X."/>
            <person name="Ruan Y."/>
            <person name="Liu W."/>
            <person name="Chen Q."/>
            <person name="Gu L."/>
        </authorList>
    </citation>
    <scope>NUCLEOTIDE SEQUENCE [LARGE SCALE GENOMIC DNA]</scope>
    <source>
        <strain evidence="7 8">HZAU 226</strain>
    </source>
</reference>
<feature type="transmembrane region" description="Helical" evidence="5">
    <location>
        <begin position="362"/>
        <end position="383"/>
    </location>
</feature>
<feature type="transmembrane region" description="Helical" evidence="5">
    <location>
        <begin position="80"/>
        <end position="99"/>
    </location>
</feature>
<dbReference type="InterPro" id="IPR020846">
    <property type="entry name" value="MFS_dom"/>
</dbReference>
<evidence type="ECO:0000256" key="4">
    <source>
        <dbReference type="ARBA" id="ARBA00023136"/>
    </source>
</evidence>
<dbReference type="SUPFAM" id="SSF103473">
    <property type="entry name" value="MFS general substrate transporter"/>
    <property type="match status" value="1"/>
</dbReference>
<dbReference type="InterPro" id="IPR011701">
    <property type="entry name" value="MFS"/>
</dbReference>
<feature type="transmembrane region" description="Helical" evidence="5">
    <location>
        <begin position="17"/>
        <end position="41"/>
    </location>
</feature>
<feature type="transmembrane region" description="Helical" evidence="5">
    <location>
        <begin position="47"/>
        <end position="68"/>
    </location>
</feature>
<keyword evidence="8" id="KW-1185">Reference proteome</keyword>
<evidence type="ECO:0000313" key="8">
    <source>
        <dbReference type="Proteomes" id="UP000323565"/>
    </source>
</evidence>
<protein>
    <submittedName>
        <fullName evidence="7">MFS transporter</fullName>
    </submittedName>
</protein>
<dbReference type="Pfam" id="PF07690">
    <property type="entry name" value="MFS_1"/>
    <property type="match status" value="1"/>
</dbReference>
<evidence type="ECO:0000256" key="3">
    <source>
        <dbReference type="ARBA" id="ARBA00022989"/>
    </source>
</evidence>
<feature type="transmembrane region" description="Helical" evidence="5">
    <location>
        <begin position="168"/>
        <end position="187"/>
    </location>
</feature>
<dbReference type="Gene3D" id="1.20.1250.20">
    <property type="entry name" value="MFS general substrate transporter like domains"/>
    <property type="match status" value="2"/>
</dbReference>
<evidence type="ECO:0000313" key="7">
    <source>
        <dbReference type="EMBL" id="QEH93444.1"/>
    </source>
</evidence>
<feature type="transmembrane region" description="Helical" evidence="5">
    <location>
        <begin position="138"/>
        <end position="162"/>
    </location>
</feature>
<dbReference type="PANTHER" id="PTHR23542">
    <property type="match status" value="1"/>
</dbReference>
<feature type="transmembrane region" description="Helical" evidence="5">
    <location>
        <begin position="303"/>
        <end position="322"/>
    </location>
</feature>
<accession>A0ABX5Z9Z2</accession>
<feature type="transmembrane region" description="Helical" evidence="5">
    <location>
        <begin position="215"/>
        <end position="239"/>
    </location>
</feature>
<evidence type="ECO:0000259" key="6">
    <source>
        <dbReference type="PROSITE" id="PS50850"/>
    </source>
</evidence>
<evidence type="ECO:0000256" key="2">
    <source>
        <dbReference type="ARBA" id="ARBA00022692"/>
    </source>
</evidence>
<dbReference type="EMBL" id="CP043031">
    <property type="protein sequence ID" value="QEH93444.1"/>
    <property type="molecule type" value="Genomic_DNA"/>
</dbReference>